<sequence>MKRHIAAIFGIVLLSLQLNAQQKKQSGAIQFTSSFDPAAMAAANGVKLSEEMLARMPKSSKSNFELLFNATNASYMTAEEVEDSNTGAGGGNGGARGFGGFGGFGAAGHDLYFNFLENKLTEVFDLSDTTYFLQAKLGVSSSPVMNMGPMAPAKAPVTTVTKSDETKKILGLTCNKVVYKTVSTRRIMNEEREITEETNVWYTKELGFDFSPKPEFWTEGAVLAIEGKGSSTIATSIEYRNVSNKDVNLPKKGIVITPDQYKAKMEQRMKQMRNNNNRGGNVRNIVIGG</sequence>
<dbReference type="Proteomes" id="UP000295499">
    <property type="component" value="Unassembled WGS sequence"/>
</dbReference>
<accession>A0A4R6IPB4</accession>
<gene>
    <name evidence="2" type="ORF">CLV32_0397</name>
</gene>
<evidence type="ECO:0000256" key="1">
    <source>
        <dbReference type="SAM" id="SignalP"/>
    </source>
</evidence>
<keyword evidence="1" id="KW-0732">Signal</keyword>
<feature type="signal peptide" evidence="1">
    <location>
        <begin position="1"/>
        <end position="20"/>
    </location>
</feature>
<dbReference type="OrthoDB" id="647623at2"/>
<name>A0A4R6IPB4_9SPHI</name>
<feature type="chain" id="PRO_5020823425" evidence="1">
    <location>
        <begin position="21"/>
        <end position="289"/>
    </location>
</feature>
<proteinExistence type="predicted"/>
<dbReference type="EMBL" id="SNWM01000001">
    <property type="protein sequence ID" value="TDO24110.1"/>
    <property type="molecule type" value="Genomic_DNA"/>
</dbReference>
<dbReference type="AlphaFoldDB" id="A0A4R6IPB4"/>
<dbReference type="RefSeq" id="WP_133551820.1">
    <property type="nucleotide sequence ID" value="NZ_SNWM01000001.1"/>
</dbReference>
<comment type="caution">
    <text evidence="2">The sequence shown here is derived from an EMBL/GenBank/DDBJ whole genome shotgun (WGS) entry which is preliminary data.</text>
</comment>
<reference evidence="2 3" key="1">
    <citation type="submission" date="2019-03" db="EMBL/GenBank/DDBJ databases">
        <title>Genomic Encyclopedia of Archaeal and Bacterial Type Strains, Phase II (KMG-II): from individual species to whole genera.</title>
        <authorList>
            <person name="Goeker M."/>
        </authorList>
    </citation>
    <scope>NUCLEOTIDE SEQUENCE [LARGE SCALE GENOMIC DNA]</scope>
    <source>
        <strain evidence="2 3">DSM 19034</strain>
    </source>
</reference>
<organism evidence="2 3">
    <name type="scientific">Pedobacter duraquae</name>
    <dbReference type="NCBI Taxonomy" id="425511"/>
    <lineage>
        <taxon>Bacteria</taxon>
        <taxon>Pseudomonadati</taxon>
        <taxon>Bacteroidota</taxon>
        <taxon>Sphingobacteriia</taxon>
        <taxon>Sphingobacteriales</taxon>
        <taxon>Sphingobacteriaceae</taxon>
        <taxon>Pedobacter</taxon>
    </lineage>
</organism>
<evidence type="ECO:0000313" key="3">
    <source>
        <dbReference type="Proteomes" id="UP000295499"/>
    </source>
</evidence>
<evidence type="ECO:0000313" key="2">
    <source>
        <dbReference type="EMBL" id="TDO24110.1"/>
    </source>
</evidence>
<protein>
    <submittedName>
        <fullName evidence="2">GLPGLI family protein</fullName>
    </submittedName>
</protein>
<keyword evidence="3" id="KW-1185">Reference proteome</keyword>